<dbReference type="EMBL" id="JAQNDL010000001">
    <property type="protein sequence ID" value="MDC0718707.1"/>
    <property type="molecule type" value="Genomic_DNA"/>
</dbReference>
<gene>
    <name evidence="2" type="ORF">POL25_17525</name>
</gene>
<reference evidence="2 3" key="1">
    <citation type="submission" date="2022-11" db="EMBL/GenBank/DDBJ databases">
        <title>Minimal conservation of predation-associated metabolite biosynthetic gene clusters underscores biosynthetic potential of Myxococcota including descriptions for ten novel species: Archangium lansinium sp. nov., Myxococcus landrumus sp. nov., Nannocystis bai.</title>
        <authorList>
            <person name="Ahearne A."/>
            <person name="Stevens C."/>
            <person name="Dowd S."/>
        </authorList>
    </citation>
    <scope>NUCLEOTIDE SEQUENCE [LARGE SCALE GENOMIC DNA]</scope>
    <source>
        <strain evidence="2 3">BB15-2</strain>
    </source>
</reference>
<name>A0ABT5DYJ8_9BACT</name>
<sequence length="132" mass="13785">MRSDSLRIVEPCSADWERMDGDGRARFCRLCRKDVTDLSTMSEGEAEALLAAGDQPCVRYVHDARGDIVFKDRVGLLPRLATAAALAFGALAGGGCLMGKPASPGTTSNRPPTSPSEAPSAPVAPSSPKTPV</sequence>
<proteinExistence type="predicted"/>
<organism evidence="2 3">
    <name type="scientific">Nannocystis bainbridge</name>
    <dbReference type="NCBI Taxonomy" id="2995303"/>
    <lineage>
        <taxon>Bacteria</taxon>
        <taxon>Pseudomonadati</taxon>
        <taxon>Myxococcota</taxon>
        <taxon>Polyangia</taxon>
        <taxon>Nannocystales</taxon>
        <taxon>Nannocystaceae</taxon>
        <taxon>Nannocystis</taxon>
    </lineage>
</organism>
<evidence type="ECO:0000313" key="3">
    <source>
        <dbReference type="Proteomes" id="UP001221686"/>
    </source>
</evidence>
<protein>
    <submittedName>
        <fullName evidence="2">Uncharacterized protein</fullName>
    </submittedName>
</protein>
<accession>A0ABT5DYJ8</accession>
<dbReference type="RefSeq" id="WP_272087184.1">
    <property type="nucleotide sequence ID" value="NZ_JAQNDL010000001.1"/>
</dbReference>
<evidence type="ECO:0000313" key="2">
    <source>
        <dbReference type="EMBL" id="MDC0718707.1"/>
    </source>
</evidence>
<evidence type="ECO:0000256" key="1">
    <source>
        <dbReference type="SAM" id="MobiDB-lite"/>
    </source>
</evidence>
<feature type="compositionally biased region" description="Low complexity" evidence="1">
    <location>
        <begin position="115"/>
        <end position="132"/>
    </location>
</feature>
<dbReference type="Proteomes" id="UP001221686">
    <property type="component" value="Unassembled WGS sequence"/>
</dbReference>
<keyword evidence="3" id="KW-1185">Reference proteome</keyword>
<comment type="caution">
    <text evidence="2">The sequence shown here is derived from an EMBL/GenBank/DDBJ whole genome shotgun (WGS) entry which is preliminary data.</text>
</comment>
<feature type="region of interest" description="Disordered" evidence="1">
    <location>
        <begin position="99"/>
        <end position="132"/>
    </location>
</feature>